<keyword evidence="1" id="KW-0472">Membrane</keyword>
<comment type="caution">
    <text evidence="2">The sequence shown here is derived from an EMBL/GenBank/DDBJ whole genome shotgun (WGS) entry which is preliminary data.</text>
</comment>
<proteinExistence type="predicted"/>
<dbReference type="Proteomes" id="UP001597326">
    <property type="component" value="Unassembled WGS sequence"/>
</dbReference>
<protein>
    <submittedName>
        <fullName evidence="2">Uncharacterized protein</fullName>
    </submittedName>
</protein>
<name>A0ABW4RVS6_9ACTN</name>
<organism evidence="2 3">
    <name type="scientific">Luteococcus peritonei</name>
    <dbReference type="NCBI Taxonomy" id="88874"/>
    <lineage>
        <taxon>Bacteria</taxon>
        <taxon>Bacillati</taxon>
        <taxon>Actinomycetota</taxon>
        <taxon>Actinomycetes</taxon>
        <taxon>Propionibacteriales</taxon>
        <taxon>Propionibacteriaceae</taxon>
        <taxon>Luteococcus</taxon>
    </lineage>
</organism>
<evidence type="ECO:0000313" key="2">
    <source>
        <dbReference type="EMBL" id="MFD1889804.1"/>
    </source>
</evidence>
<feature type="transmembrane region" description="Helical" evidence="1">
    <location>
        <begin position="12"/>
        <end position="34"/>
    </location>
</feature>
<accession>A0ABW4RVS6</accession>
<sequence>MSMVLMNAQAETWPAFAVAFAVLIAALLFVLNIGGNRPHS</sequence>
<dbReference type="EMBL" id="JBHUFZ010000015">
    <property type="protein sequence ID" value="MFD1889804.1"/>
    <property type="molecule type" value="Genomic_DNA"/>
</dbReference>
<evidence type="ECO:0000256" key="1">
    <source>
        <dbReference type="SAM" id="Phobius"/>
    </source>
</evidence>
<evidence type="ECO:0000313" key="3">
    <source>
        <dbReference type="Proteomes" id="UP001597326"/>
    </source>
</evidence>
<reference evidence="3" key="1">
    <citation type="journal article" date="2019" name="Int. J. Syst. Evol. Microbiol.">
        <title>The Global Catalogue of Microorganisms (GCM) 10K type strain sequencing project: providing services to taxonomists for standard genome sequencing and annotation.</title>
        <authorList>
            <consortium name="The Broad Institute Genomics Platform"/>
            <consortium name="The Broad Institute Genome Sequencing Center for Infectious Disease"/>
            <person name="Wu L."/>
            <person name="Ma J."/>
        </authorList>
    </citation>
    <scope>NUCLEOTIDE SEQUENCE [LARGE SCALE GENOMIC DNA]</scope>
    <source>
        <strain evidence="3">CAIM 431</strain>
    </source>
</reference>
<keyword evidence="1" id="KW-0812">Transmembrane</keyword>
<gene>
    <name evidence="2" type="ORF">ACFSCS_06310</name>
</gene>
<dbReference type="RefSeq" id="WP_343873430.1">
    <property type="nucleotide sequence ID" value="NZ_BAAAIX010000016.1"/>
</dbReference>
<keyword evidence="1" id="KW-1133">Transmembrane helix</keyword>
<keyword evidence="3" id="KW-1185">Reference proteome</keyword>